<keyword evidence="5" id="KW-0560">Oxidoreductase</keyword>
<dbReference type="EMBL" id="JADCTT010000014">
    <property type="protein sequence ID" value="KAF9744789.1"/>
    <property type="molecule type" value="Genomic_DNA"/>
</dbReference>
<evidence type="ECO:0000256" key="6">
    <source>
        <dbReference type="ARBA" id="ARBA00023033"/>
    </source>
</evidence>
<evidence type="ECO:0000313" key="10">
    <source>
        <dbReference type="Proteomes" id="UP000616885"/>
    </source>
</evidence>
<comment type="caution">
    <text evidence="9">The sequence shown here is derived from an EMBL/GenBank/DDBJ whole genome shotgun (WGS) entry which is preliminary data.</text>
</comment>
<keyword evidence="6" id="KW-0503">Monooxygenase</keyword>
<dbReference type="Pfam" id="PF01494">
    <property type="entry name" value="FAD_binding_3"/>
    <property type="match status" value="1"/>
</dbReference>
<evidence type="ECO:0000256" key="2">
    <source>
        <dbReference type="ARBA" id="ARBA00007992"/>
    </source>
</evidence>
<feature type="domain" description="FAD-binding" evidence="8">
    <location>
        <begin position="10"/>
        <end position="347"/>
    </location>
</feature>
<dbReference type="SUPFAM" id="SSF51905">
    <property type="entry name" value="FAD/NAD(P)-binding domain"/>
    <property type="match status" value="1"/>
</dbReference>
<dbReference type="PANTHER" id="PTHR47356">
    <property type="entry name" value="FAD-DEPENDENT MONOOXYGENASE ASQG-RELATED"/>
    <property type="match status" value="1"/>
</dbReference>
<keyword evidence="3" id="KW-0285">Flavoprotein</keyword>
<dbReference type="GO" id="GO:0071949">
    <property type="term" value="F:FAD binding"/>
    <property type="evidence" value="ECO:0007669"/>
    <property type="project" value="InterPro"/>
</dbReference>
<keyword evidence="7" id="KW-0812">Transmembrane</keyword>
<accession>A0A8H7K3T3</accession>
<evidence type="ECO:0000313" key="9">
    <source>
        <dbReference type="EMBL" id="KAF9744789.1"/>
    </source>
</evidence>
<evidence type="ECO:0000256" key="7">
    <source>
        <dbReference type="SAM" id="Phobius"/>
    </source>
</evidence>
<evidence type="ECO:0000259" key="8">
    <source>
        <dbReference type="Pfam" id="PF01494"/>
    </source>
</evidence>
<dbReference type="Gene3D" id="3.50.50.60">
    <property type="entry name" value="FAD/NAD(P)-binding domain"/>
    <property type="match status" value="1"/>
</dbReference>
<dbReference type="GO" id="GO:0004497">
    <property type="term" value="F:monooxygenase activity"/>
    <property type="evidence" value="ECO:0007669"/>
    <property type="project" value="UniProtKB-KW"/>
</dbReference>
<feature type="transmembrane region" description="Helical" evidence="7">
    <location>
        <begin position="456"/>
        <end position="480"/>
    </location>
</feature>
<keyword evidence="7" id="KW-0472">Membrane</keyword>
<evidence type="ECO:0000256" key="5">
    <source>
        <dbReference type="ARBA" id="ARBA00023002"/>
    </source>
</evidence>
<name>A0A8H7K3T3_BIOOC</name>
<dbReference type="PRINTS" id="PR00420">
    <property type="entry name" value="RNGMNOXGNASE"/>
</dbReference>
<evidence type="ECO:0000256" key="4">
    <source>
        <dbReference type="ARBA" id="ARBA00022827"/>
    </source>
</evidence>
<dbReference type="InterPro" id="IPR002938">
    <property type="entry name" value="FAD-bd"/>
</dbReference>
<evidence type="ECO:0000256" key="3">
    <source>
        <dbReference type="ARBA" id="ARBA00022630"/>
    </source>
</evidence>
<dbReference type="InterPro" id="IPR036188">
    <property type="entry name" value="FAD/NAD-bd_sf"/>
</dbReference>
<organism evidence="9 10">
    <name type="scientific">Bionectria ochroleuca</name>
    <name type="common">Gliocladium roseum</name>
    <dbReference type="NCBI Taxonomy" id="29856"/>
    <lineage>
        <taxon>Eukaryota</taxon>
        <taxon>Fungi</taxon>
        <taxon>Dikarya</taxon>
        <taxon>Ascomycota</taxon>
        <taxon>Pezizomycotina</taxon>
        <taxon>Sordariomycetes</taxon>
        <taxon>Hypocreomycetidae</taxon>
        <taxon>Hypocreales</taxon>
        <taxon>Bionectriaceae</taxon>
        <taxon>Clonostachys</taxon>
    </lineage>
</organism>
<dbReference type="InterPro" id="IPR050562">
    <property type="entry name" value="FAD_mOase_fung"/>
</dbReference>
<reference evidence="9" key="1">
    <citation type="submission" date="2020-10" db="EMBL/GenBank/DDBJ databases">
        <title>High-Quality Genome Resource of Clonostachys rosea strain S41 by Oxford Nanopore Long-Read Sequencing.</title>
        <authorList>
            <person name="Wang H."/>
        </authorList>
    </citation>
    <scope>NUCLEOTIDE SEQUENCE</scope>
    <source>
        <strain evidence="9">S41</strain>
    </source>
</reference>
<sequence length="500" mass="55729">MNGKTADGRFKVIIVGAGVSGLTLAHTFHQAGIDYVVLDKHPVAPAWGASISIFPNGSRILDQLGLYDIMNTKHTEMQYFHCRGSDGKTYCAEPFLKEISDSSGYLGMTIERRVFLQTLYDELPDKSKVIEHARVVSVVEEKGVVKVMLSDGVVHEGDIVIGCDGAHSAVREIMWERAHQLSPGLITASEKQTMKATYTCLIGVAPYQYGLGTNVLSSVSNDRFSFLFLTQPEQIFFIVPIKMPNGQVSKYPNRLRFTDEDVQAEANKILDYPISDTLVFGDIWKTRFRGQLVSLEEGILSHWSYGRIVLCGDAIHKVTPNAGLGGNMAMESAVVLANEIFATIQRHPNKKPSDEEIRLAFKRYHEIRTPRVKELFDVSWLLTRLQAYDGWGWYVVQRWILPLVFMKGAKQLATTMAGAPVLSFIPFKQRSGKVNWKKQDWEVELKVKPQIGQSKAALNGLIASIVTSAFIAYTATVWYFGGGMEKPLFLAKAQLSAIAN</sequence>
<keyword evidence="4" id="KW-0274">FAD</keyword>
<gene>
    <name evidence="9" type="ORF">IM811_005570</name>
</gene>
<proteinExistence type="inferred from homology"/>
<dbReference type="Proteomes" id="UP000616885">
    <property type="component" value="Unassembled WGS sequence"/>
</dbReference>
<protein>
    <recommendedName>
        <fullName evidence="8">FAD-binding domain-containing protein</fullName>
    </recommendedName>
</protein>
<dbReference type="AlphaFoldDB" id="A0A8H7K3T3"/>
<comment type="similarity">
    <text evidence="2">Belongs to the paxM FAD-dependent monooxygenase family.</text>
</comment>
<dbReference type="PANTHER" id="PTHR47356:SF2">
    <property type="entry name" value="FAD-BINDING DOMAIN-CONTAINING PROTEIN-RELATED"/>
    <property type="match status" value="1"/>
</dbReference>
<evidence type="ECO:0000256" key="1">
    <source>
        <dbReference type="ARBA" id="ARBA00001974"/>
    </source>
</evidence>
<keyword evidence="7" id="KW-1133">Transmembrane helix</keyword>
<comment type="cofactor">
    <cofactor evidence="1">
        <name>FAD</name>
        <dbReference type="ChEBI" id="CHEBI:57692"/>
    </cofactor>
</comment>